<evidence type="ECO:0000256" key="2">
    <source>
        <dbReference type="ARBA" id="ARBA00022679"/>
    </source>
</evidence>
<keyword evidence="5 11" id="KW-0472">Membrane</keyword>
<dbReference type="GO" id="GO:0016020">
    <property type="term" value="C:membrane"/>
    <property type="evidence" value="ECO:0007669"/>
    <property type="project" value="UniProtKB-SubCell"/>
</dbReference>
<feature type="transmembrane region" description="Helical" evidence="11">
    <location>
        <begin position="53"/>
        <end position="77"/>
    </location>
</feature>
<reference evidence="14 15" key="1">
    <citation type="journal article" date="2023" name="Elife">
        <title>Identification of key yeast species and microbe-microbe interactions impacting larval growth of Drosophila in the wild.</title>
        <authorList>
            <person name="Mure A."/>
            <person name="Sugiura Y."/>
            <person name="Maeda R."/>
            <person name="Honda K."/>
            <person name="Sakurai N."/>
            <person name="Takahashi Y."/>
            <person name="Watada M."/>
            <person name="Katoh T."/>
            <person name="Gotoh A."/>
            <person name="Gotoh Y."/>
            <person name="Taniguchi I."/>
            <person name="Nakamura K."/>
            <person name="Hayashi T."/>
            <person name="Katayama T."/>
            <person name="Uemura T."/>
            <person name="Hattori Y."/>
        </authorList>
    </citation>
    <scope>NUCLEOTIDE SEQUENCE [LARGE SCALE GENOMIC DNA]</scope>
    <source>
        <strain evidence="14 15">SC-9</strain>
    </source>
</reference>
<name>A0AAV5QDS8_9ASCO</name>
<evidence type="ECO:0000256" key="11">
    <source>
        <dbReference type="RuleBase" id="RU079119"/>
    </source>
</evidence>
<dbReference type="GO" id="GO:0005794">
    <property type="term" value="C:Golgi apparatus"/>
    <property type="evidence" value="ECO:0007669"/>
    <property type="project" value="TreeGrafter"/>
</dbReference>
<gene>
    <name evidence="14" type="ORF">DASC09_000410</name>
</gene>
<sequence length="464" mass="53724">MAAFISQLRTVYSRLLKMFVPIGVVVFLGYSSYVFVKPLAIDLIDNEQTQPSVAIGLIVTYWILLLCLLFNWIMILINGPGVINKKLTPYKLVTFYDEDGHEIRQNQSTPSPTQQAIPDYFFCDINGYPYYCPDCQSLKPLRSRHSNELGKCVAKMDHYCTWIGSIIGKKNYKNFMHFAFNFLIYFFYFFIVLLVYIPQQVKYRKSLAADDSLHETFMIHEANPVTKESLELKTKVTTYMNPNLGILLVVSFFWVIILSSFWGQHVWYLSRNETTIEHLKAKRSKKIQKLLAKGKKLPSHLESIKDEKVYVNIKYHDQRFIVEIDHTDTPFKKSTFKRNLQEVFGQSNLLTWCIPLNFTARKKNGQTDIESQYCKTLSPALTLTTQNAPGSKSPVSSTNTGSENTQTEKNSYYDPSVKNSSKSQDEEWLLDERFSDEYLEHLYQKINDGKSIKFVSTMVLKTNP</sequence>
<dbReference type="GeneID" id="90070695"/>
<keyword evidence="7" id="KW-0449">Lipoprotein</keyword>
<dbReference type="EC" id="2.3.1.225" evidence="11"/>
<proteinExistence type="inferred from homology"/>
<keyword evidence="4 11" id="KW-1133">Transmembrane helix</keyword>
<dbReference type="PROSITE" id="PS50216">
    <property type="entry name" value="DHHC"/>
    <property type="match status" value="1"/>
</dbReference>
<feature type="compositionally biased region" description="Polar residues" evidence="12">
    <location>
        <begin position="385"/>
        <end position="410"/>
    </location>
</feature>
<evidence type="ECO:0000256" key="3">
    <source>
        <dbReference type="ARBA" id="ARBA00022692"/>
    </source>
</evidence>
<evidence type="ECO:0000256" key="1">
    <source>
        <dbReference type="ARBA" id="ARBA00004141"/>
    </source>
</evidence>
<evidence type="ECO:0000256" key="12">
    <source>
        <dbReference type="SAM" id="MobiDB-lite"/>
    </source>
</evidence>
<dbReference type="GO" id="GO:0005783">
    <property type="term" value="C:endoplasmic reticulum"/>
    <property type="evidence" value="ECO:0007669"/>
    <property type="project" value="TreeGrafter"/>
</dbReference>
<evidence type="ECO:0000259" key="13">
    <source>
        <dbReference type="Pfam" id="PF01529"/>
    </source>
</evidence>
<organism evidence="14 15">
    <name type="scientific">Saccharomycopsis crataegensis</name>
    <dbReference type="NCBI Taxonomy" id="43959"/>
    <lineage>
        <taxon>Eukaryota</taxon>
        <taxon>Fungi</taxon>
        <taxon>Dikarya</taxon>
        <taxon>Ascomycota</taxon>
        <taxon>Saccharomycotina</taxon>
        <taxon>Saccharomycetes</taxon>
        <taxon>Saccharomycopsidaceae</taxon>
        <taxon>Saccharomycopsis</taxon>
    </lineage>
</organism>
<evidence type="ECO:0000256" key="4">
    <source>
        <dbReference type="ARBA" id="ARBA00022989"/>
    </source>
</evidence>
<feature type="domain" description="Palmitoyltransferase DHHC" evidence="13">
    <location>
        <begin position="128"/>
        <end position="281"/>
    </location>
</feature>
<keyword evidence="3 11" id="KW-0812">Transmembrane</keyword>
<evidence type="ECO:0000256" key="5">
    <source>
        <dbReference type="ARBA" id="ARBA00023136"/>
    </source>
</evidence>
<dbReference type="InterPro" id="IPR001594">
    <property type="entry name" value="Palmitoyltrfase_DHHC"/>
</dbReference>
<accession>A0AAV5QDS8</accession>
<evidence type="ECO:0000313" key="15">
    <source>
        <dbReference type="Proteomes" id="UP001360560"/>
    </source>
</evidence>
<feature type="region of interest" description="Disordered" evidence="12">
    <location>
        <begin position="385"/>
        <end position="420"/>
    </location>
</feature>
<comment type="catalytic activity">
    <reaction evidence="10 11">
        <text>L-cysteinyl-[protein] + hexadecanoyl-CoA = S-hexadecanoyl-L-cysteinyl-[protein] + CoA</text>
        <dbReference type="Rhea" id="RHEA:36683"/>
        <dbReference type="Rhea" id="RHEA-COMP:10131"/>
        <dbReference type="Rhea" id="RHEA-COMP:11032"/>
        <dbReference type="ChEBI" id="CHEBI:29950"/>
        <dbReference type="ChEBI" id="CHEBI:57287"/>
        <dbReference type="ChEBI" id="CHEBI:57379"/>
        <dbReference type="ChEBI" id="CHEBI:74151"/>
        <dbReference type="EC" id="2.3.1.225"/>
    </reaction>
</comment>
<keyword evidence="8 11" id="KW-0012">Acyltransferase</keyword>
<dbReference type="PANTHER" id="PTHR22883:SF23">
    <property type="entry name" value="PALMITOYLTRANSFERASE ZDHHC6"/>
    <property type="match status" value="1"/>
</dbReference>
<keyword evidence="2 11" id="KW-0808">Transferase</keyword>
<evidence type="ECO:0000256" key="8">
    <source>
        <dbReference type="ARBA" id="ARBA00023315"/>
    </source>
</evidence>
<feature type="transmembrane region" description="Helical" evidence="11">
    <location>
        <begin position="15"/>
        <end position="33"/>
    </location>
</feature>
<comment type="caution">
    <text evidence="14">The sequence shown here is derived from an EMBL/GenBank/DDBJ whole genome shotgun (WGS) entry which is preliminary data.</text>
</comment>
<keyword evidence="6" id="KW-0564">Palmitate</keyword>
<comment type="domain">
    <text evidence="11">The DHHC domain is required for palmitoyltransferase activity.</text>
</comment>
<dbReference type="RefSeq" id="XP_064849716.1">
    <property type="nucleotide sequence ID" value="XM_064993644.1"/>
</dbReference>
<comment type="similarity">
    <text evidence="9">Belongs to the DHHC palmitoyltransferase family. PFA5 subfamily.</text>
</comment>
<evidence type="ECO:0000313" key="14">
    <source>
        <dbReference type="EMBL" id="GMM32716.1"/>
    </source>
</evidence>
<dbReference type="PANTHER" id="PTHR22883">
    <property type="entry name" value="ZINC FINGER DHHC DOMAIN CONTAINING PROTEIN"/>
    <property type="match status" value="1"/>
</dbReference>
<evidence type="ECO:0000256" key="9">
    <source>
        <dbReference type="ARBA" id="ARBA00038298"/>
    </source>
</evidence>
<evidence type="ECO:0000256" key="10">
    <source>
        <dbReference type="ARBA" id="ARBA00048048"/>
    </source>
</evidence>
<dbReference type="InterPro" id="IPR039859">
    <property type="entry name" value="PFA4/ZDH16/20/ERF2-like"/>
</dbReference>
<feature type="transmembrane region" description="Helical" evidence="11">
    <location>
        <begin position="178"/>
        <end position="197"/>
    </location>
</feature>
<protein>
    <recommendedName>
        <fullName evidence="11">Palmitoyltransferase</fullName>
        <ecNumber evidence="11">2.3.1.225</ecNumber>
    </recommendedName>
</protein>
<dbReference type="Pfam" id="PF01529">
    <property type="entry name" value="DHHC"/>
    <property type="match status" value="1"/>
</dbReference>
<dbReference type="GO" id="GO:0019706">
    <property type="term" value="F:protein-cysteine S-palmitoyltransferase activity"/>
    <property type="evidence" value="ECO:0007669"/>
    <property type="project" value="UniProtKB-EC"/>
</dbReference>
<keyword evidence="15" id="KW-1185">Reference proteome</keyword>
<comment type="subcellular location">
    <subcellularLocation>
        <location evidence="1">Membrane</location>
        <topology evidence="1">Multi-pass membrane protein</topology>
    </subcellularLocation>
</comment>
<feature type="transmembrane region" description="Helical" evidence="11">
    <location>
        <begin position="244"/>
        <end position="262"/>
    </location>
</feature>
<evidence type="ECO:0000256" key="6">
    <source>
        <dbReference type="ARBA" id="ARBA00023139"/>
    </source>
</evidence>
<dbReference type="EMBL" id="BTFZ01000001">
    <property type="protein sequence ID" value="GMM32716.1"/>
    <property type="molecule type" value="Genomic_DNA"/>
</dbReference>
<dbReference type="GO" id="GO:0006612">
    <property type="term" value="P:protein targeting to membrane"/>
    <property type="evidence" value="ECO:0007669"/>
    <property type="project" value="TreeGrafter"/>
</dbReference>
<evidence type="ECO:0000256" key="7">
    <source>
        <dbReference type="ARBA" id="ARBA00023288"/>
    </source>
</evidence>
<dbReference type="AlphaFoldDB" id="A0AAV5QDS8"/>
<dbReference type="Proteomes" id="UP001360560">
    <property type="component" value="Unassembled WGS sequence"/>
</dbReference>